<dbReference type="InterPro" id="IPR011051">
    <property type="entry name" value="RmlC_Cupin_sf"/>
</dbReference>
<evidence type="ECO:0000313" key="6">
    <source>
        <dbReference type="Proteomes" id="UP000629098"/>
    </source>
</evidence>
<dbReference type="PROSITE" id="PS01124">
    <property type="entry name" value="HTH_ARAC_FAMILY_2"/>
    <property type="match status" value="1"/>
</dbReference>
<keyword evidence="1" id="KW-0805">Transcription regulation</keyword>
<dbReference type="InterPro" id="IPR050204">
    <property type="entry name" value="AraC_XylS_family_regulators"/>
</dbReference>
<dbReference type="AlphaFoldDB" id="A0A8J6XAZ1"/>
<keyword evidence="2" id="KW-0238">DNA-binding</keyword>
<dbReference type="PANTHER" id="PTHR46796:SF7">
    <property type="entry name" value="ARAC FAMILY TRANSCRIPTIONAL REGULATOR"/>
    <property type="match status" value="1"/>
</dbReference>
<evidence type="ECO:0000256" key="3">
    <source>
        <dbReference type="ARBA" id="ARBA00023163"/>
    </source>
</evidence>
<dbReference type="InterPro" id="IPR018062">
    <property type="entry name" value="HTH_AraC-typ_CS"/>
</dbReference>
<organism evidence="5 6">
    <name type="scientific">Iningainema tapete BLCC-T55</name>
    <dbReference type="NCBI Taxonomy" id="2748662"/>
    <lineage>
        <taxon>Bacteria</taxon>
        <taxon>Bacillati</taxon>
        <taxon>Cyanobacteriota</taxon>
        <taxon>Cyanophyceae</taxon>
        <taxon>Nostocales</taxon>
        <taxon>Scytonemataceae</taxon>
        <taxon>Iningainema tapete</taxon>
    </lineage>
</organism>
<dbReference type="Proteomes" id="UP000629098">
    <property type="component" value="Unassembled WGS sequence"/>
</dbReference>
<feature type="domain" description="HTH araC/xylS-type" evidence="4">
    <location>
        <begin position="215"/>
        <end position="313"/>
    </location>
</feature>
<dbReference type="GO" id="GO:0003700">
    <property type="term" value="F:DNA-binding transcription factor activity"/>
    <property type="evidence" value="ECO:0007669"/>
    <property type="project" value="InterPro"/>
</dbReference>
<dbReference type="SUPFAM" id="SSF46689">
    <property type="entry name" value="Homeodomain-like"/>
    <property type="match status" value="2"/>
</dbReference>
<dbReference type="SUPFAM" id="SSF51182">
    <property type="entry name" value="RmlC-like cupins"/>
    <property type="match status" value="1"/>
</dbReference>
<dbReference type="InterPro" id="IPR032783">
    <property type="entry name" value="AraC_lig"/>
</dbReference>
<gene>
    <name evidence="5" type="ORF">ICL16_05945</name>
</gene>
<dbReference type="GO" id="GO:0043565">
    <property type="term" value="F:sequence-specific DNA binding"/>
    <property type="evidence" value="ECO:0007669"/>
    <property type="project" value="InterPro"/>
</dbReference>
<evidence type="ECO:0000259" key="4">
    <source>
        <dbReference type="PROSITE" id="PS01124"/>
    </source>
</evidence>
<dbReference type="Gene3D" id="2.60.120.10">
    <property type="entry name" value="Jelly Rolls"/>
    <property type="match status" value="1"/>
</dbReference>
<accession>A0A8J6XAZ1</accession>
<dbReference type="EMBL" id="JACXAE010000027">
    <property type="protein sequence ID" value="MBD2771650.1"/>
    <property type="molecule type" value="Genomic_DNA"/>
</dbReference>
<keyword evidence="3" id="KW-0804">Transcription</keyword>
<dbReference type="Pfam" id="PF12852">
    <property type="entry name" value="Cupin_6"/>
    <property type="match status" value="1"/>
</dbReference>
<dbReference type="InterPro" id="IPR018060">
    <property type="entry name" value="HTH_AraC"/>
</dbReference>
<dbReference type="PRINTS" id="PR00032">
    <property type="entry name" value="HTHARAC"/>
</dbReference>
<dbReference type="PROSITE" id="PS00041">
    <property type="entry name" value="HTH_ARAC_FAMILY_1"/>
    <property type="match status" value="1"/>
</dbReference>
<dbReference type="RefSeq" id="WP_190825943.1">
    <property type="nucleotide sequence ID" value="NZ_CAWPPI010000027.1"/>
</dbReference>
<keyword evidence="6" id="KW-1185">Reference proteome</keyword>
<comment type="caution">
    <text evidence="5">The sequence shown here is derived from an EMBL/GenBank/DDBJ whole genome shotgun (WGS) entry which is preliminary data.</text>
</comment>
<dbReference type="SMART" id="SM00342">
    <property type="entry name" value="HTH_ARAC"/>
    <property type="match status" value="1"/>
</dbReference>
<proteinExistence type="predicted"/>
<evidence type="ECO:0000256" key="1">
    <source>
        <dbReference type="ARBA" id="ARBA00023015"/>
    </source>
</evidence>
<name>A0A8J6XAZ1_9CYAN</name>
<dbReference type="InterPro" id="IPR009057">
    <property type="entry name" value="Homeodomain-like_sf"/>
</dbReference>
<sequence>MDALSEVFRTVHLESTACYRVELSTPWGIQMSAFNGAVFLVVVRGSGWLEVEGIETPMPLVGGDVVFLPKGQRHALRDSPLKPLQEHSNHPMIEFDRLLQSQTDYISNVLHIGGAGLSTTVMYGRFCFTPLRENPLLSALPPLLIVKGEEGRTVEWLDTTLQFMASEMATTRPGAQTVINHLASILLVQAVRAYIANRECGDRCWLKALTDPVIGSALNLIHRYPDRSWTVEELAEQVGISRTTFFTQFRELVGEPPSKYLTRWRMQRASQILRLEHMTLNEVASLVGYESEASFSKAFKQWMGQSPGAYRQQMLRS</sequence>
<evidence type="ECO:0000313" key="5">
    <source>
        <dbReference type="EMBL" id="MBD2771650.1"/>
    </source>
</evidence>
<reference evidence="5" key="1">
    <citation type="submission" date="2020-09" db="EMBL/GenBank/DDBJ databases">
        <title>Iningainema tapete sp. nov. (Scytonemataceae, Cyanobacteria) from greenhouses in central Florida (USA) produces two types of nodularin with biosynthetic potential for microcystin-LR and anabaenopeptins.</title>
        <authorList>
            <person name="Berthold D.E."/>
            <person name="Lefler F.W."/>
            <person name="Huang I.-S."/>
            <person name="Abdulla H."/>
            <person name="Zimba P.V."/>
            <person name="Laughinghouse H.D. IV."/>
        </authorList>
    </citation>
    <scope>NUCLEOTIDE SEQUENCE</scope>
    <source>
        <strain evidence="5">BLCCT55</strain>
    </source>
</reference>
<protein>
    <submittedName>
        <fullName evidence="5">AraC family transcriptional regulator</fullName>
    </submittedName>
</protein>
<dbReference type="InterPro" id="IPR014710">
    <property type="entry name" value="RmlC-like_jellyroll"/>
</dbReference>
<evidence type="ECO:0000256" key="2">
    <source>
        <dbReference type="ARBA" id="ARBA00023125"/>
    </source>
</evidence>
<dbReference type="Gene3D" id="1.10.10.60">
    <property type="entry name" value="Homeodomain-like"/>
    <property type="match status" value="2"/>
</dbReference>
<dbReference type="InterPro" id="IPR020449">
    <property type="entry name" value="Tscrpt_reg_AraC-type_HTH"/>
</dbReference>
<dbReference type="Pfam" id="PF12833">
    <property type="entry name" value="HTH_18"/>
    <property type="match status" value="1"/>
</dbReference>
<dbReference type="PANTHER" id="PTHR46796">
    <property type="entry name" value="HTH-TYPE TRANSCRIPTIONAL ACTIVATOR RHAS-RELATED"/>
    <property type="match status" value="1"/>
</dbReference>